<dbReference type="EMBL" id="JADFTS010000008">
    <property type="protein sequence ID" value="KAF9592121.1"/>
    <property type="molecule type" value="Genomic_DNA"/>
</dbReference>
<dbReference type="InterPro" id="IPR004252">
    <property type="entry name" value="Probable_transposase_24"/>
</dbReference>
<sequence length="405" mass="47284">MVKRFREDPNGDESALGLCTAGKWVRGTSTLPKVFDQPNGSKLELVWKGRQPVGPRKHPNLFSESLGVLMATSRRFDWTKNWELQDVGDKEWLWDNIKDKWELDETRKEPTLALISGDEFRNKKSKWKRNFYTRYATYEERISHRPEQLSQQEWVQLIEFWDTPEHQAISKRNRANRAKQIAKHAAGRISFPQFEEIMSQEAGAPPSLGDLFVRTHTSSQTHDALDDQSREYIHKMKDLAGIDEHGTQLPLSDEIYREVMPPERHGRVRLKGRGVTPTSYFGSRLSSDNRVNDLESQLAEMQRVAQEKEEERRLEIEEIKRQAQEKDEQRRHEIDEMKRQLDARDVDMETRLMQKVANFAQMVSRRWCPCLEQARVPILSLQGLVRISLGTLLANIIVPYRPSPN</sequence>
<dbReference type="OrthoDB" id="1434265at2759"/>
<evidence type="ECO:0000313" key="2">
    <source>
        <dbReference type="EMBL" id="KAF9592121.1"/>
    </source>
</evidence>
<evidence type="ECO:0000313" key="3">
    <source>
        <dbReference type="Proteomes" id="UP000631114"/>
    </source>
</evidence>
<dbReference type="AlphaFoldDB" id="A0A835LLX1"/>
<accession>A0A835LLX1</accession>
<name>A0A835LLX1_9MAGN</name>
<dbReference type="PANTHER" id="PTHR33018:SF37">
    <property type="entry name" value="TRANSPOSASE TNP1_EN_SPM-LIKE DOMAIN-CONTAINING PROTEIN"/>
    <property type="match status" value="1"/>
</dbReference>
<comment type="caution">
    <text evidence="2">The sequence shown here is derived from an EMBL/GenBank/DDBJ whole genome shotgun (WGS) entry which is preliminary data.</text>
</comment>
<protein>
    <recommendedName>
        <fullName evidence="4">Transposase</fullName>
    </recommendedName>
</protein>
<organism evidence="2 3">
    <name type="scientific">Coptis chinensis</name>
    <dbReference type="NCBI Taxonomy" id="261450"/>
    <lineage>
        <taxon>Eukaryota</taxon>
        <taxon>Viridiplantae</taxon>
        <taxon>Streptophyta</taxon>
        <taxon>Embryophyta</taxon>
        <taxon>Tracheophyta</taxon>
        <taxon>Spermatophyta</taxon>
        <taxon>Magnoliopsida</taxon>
        <taxon>Ranunculales</taxon>
        <taxon>Ranunculaceae</taxon>
        <taxon>Coptidoideae</taxon>
        <taxon>Coptis</taxon>
    </lineage>
</organism>
<dbReference type="Proteomes" id="UP000631114">
    <property type="component" value="Unassembled WGS sequence"/>
</dbReference>
<keyword evidence="3" id="KW-1185">Reference proteome</keyword>
<feature type="coiled-coil region" evidence="1">
    <location>
        <begin position="291"/>
        <end position="340"/>
    </location>
</feature>
<reference evidence="2 3" key="1">
    <citation type="submission" date="2020-10" db="EMBL/GenBank/DDBJ databases">
        <title>The Coptis chinensis genome and diversification of protoberbering-type alkaloids.</title>
        <authorList>
            <person name="Wang B."/>
            <person name="Shu S."/>
            <person name="Song C."/>
            <person name="Liu Y."/>
        </authorList>
    </citation>
    <scope>NUCLEOTIDE SEQUENCE [LARGE SCALE GENOMIC DNA]</scope>
    <source>
        <strain evidence="2">HL-2020</strain>
        <tissue evidence="2">Leaf</tissue>
    </source>
</reference>
<keyword evidence="1" id="KW-0175">Coiled coil</keyword>
<evidence type="ECO:0000256" key="1">
    <source>
        <dbReference type="SAM" id="Coils"/>
    </source>
</evidence>
<dbReference type="Pfam" id="PF03004">
    <property type="entry name" value="Transposase_24"/>
    <property type="match status" value="1"/>
</dbReference>
<proteinExistence type="predicted"/>
<dbReference type="PANTHER" id="PTHR33018">
    <property type="entry name" value="OS10G0338966 PROTEIN-RELATED"/>
    <property type="match status" value="1"/>
</dbReference>
<gene>
    <name evidence="2" type="ORF">IFM89_011959</name>
</gene>
<evidence type="ECO:0008006" key="4">
    <source>
        <dbReference type="Google" id="ProtNLM"/>
    </source>
</evidence>